<reference evidence="1" key="1">
    <citation type="submission" date="2023-08" db="EMBL/GenBank/DDBJ databases">
        <title>Study of Resistomes in environmental pathogenic environmental.</title>
        <authorList>
            <person name="Bhattacharjee A."/>
            <person name="Singh A.K."/>
        </authorList>
    </citation>
    <scope>NUCLEOTIDE SEQUENCE</scope>
    <source>
        <strain evidence="1">S1</strain>
    </source>
</reference>
<accession>A0ABU3MMF7</accession>
<comment type="caution">
    <text evidence="1">The sequence shown here is derived from an EMBL/GenBank/DDBJ whole genome shotgun (WGS) entry which is preliminary data.</text>
</comment>
<dbReference type="Proteomes" id="UP001074635">
    <property type="component" value="Unassembled WGS sequence"/>
</dbReference>
<organism evidence="1 2">
    <name type="scientific">Alcaligenes nematophilus</name>
    <dbReference type="NCBI Taxonomy" id="2994643"/>
    <lineage>
        <taxon>Bacteria</taxon>
        <taxon>Pseudomonadati</taxon>
        <taxon>Pseudomonadota</taxon>
        <taxon>Betaproteobacteria</taxon>
        <taxon>Burkholderiales</taxon>
        <taxon>Alcaligenaceae</taxon>
        <taxon>Alcaligenes</taxon>
    </lineage>
</organism>
<protein>
    <recommendedName>
        <fullName evidence="3">AbiTii domain-containing protein</fullName>
    </recommendedName>
</protein>
<name>A0ABU3MMF7_9BURK</name>
<dbReference type="RefSeq" id="WP_268381003.1">
    <property type="nucleotide sequence ID" value="NZ_JAPQTC020000001.1"/>
</dbReference>
<evidence type="ECO:0000313" key="2">
    <source>
        <dbReference type="Proteomes" id="UP001074635"/>
    </source>
</evidence>
<gene>
    <name evidence="1" type="ORF">OYC61_000920</name>
</gene>
<sequence>MTNTLTIFQEVRTLLTLIRHADKDGNVDFESSEQLCSEISGIVNNGNTLDLYLYKMNEARILDYEEIGEDGFKPLVICRVSQATHTYLTTLIEKIEHEYDSMSQKVASILGFDPLQLTISIQQTQATLDEVSAQVGRHEILKPIERQLNEIRQHFNSVSAVSSRYEDIYKNIIRPVQAAGESGVKATVKWAVIGILASASVSMILGNLDTVSQLTNVFLNFLESTFNKEK</sequence>
<evidence type="ECO:0000313" key="1">
    <source>
        <dbReference type="EMBL" id="MDT8502848.1"/>
    </source>
</evidence>
<keyword evidence="2" id="KW-1185">Reference proteome</keyword>
<proteinExistence type="predicted"/>
<evidence type="ECO:0008006" key="3">
    <source>
        <dbReference type="Google" id="ProtNLM"/>
    </source>
</evidence>
<dbReference type="EMBL" id="JAPQTC020000001">
    <property type="protein sequence ID" value="MDT8502848.1"/>
    <property type="molecule type" value="Genomic_DNA"/>
</dbReference>